<protein>
    <recommendedName>
        <fullName evidence="3">Neck protein</fullName>
    </recommendedName>
</protein>
<dbReference type="Proteomes" id="UP000223025">
    <property type="component" value="Segment"/>
</dbReference>
<evidence type="ECO:0000313" key="2">
    <source>
        <dbReference type="Proteomes" id="UP000223025"/>
    </source>
</evidence>
<dbReference type="KEGG" id="vg:40088146"/>
<reference evidence="1 2" key="1">
    <citation type="submission" date="2017-06" db="EMBL/GenBank/DDBJ databases">
        <authorList>
            <person name="Kim H.J."/>
            <person name="Triplett B.A."/>
        </authorList>
    </citation>
    <scope>NUCLEOTIDE SEQUENCE [LARGE SCALE GENOMIC DNA]</scope>
</reference>
<evidence type="ECO:0000313" key="1">
    <source>
        <dbReference type="EMBL" id="ASV44720.1"/>
    </source>
</evidence>
<dbReference type="RefSeq" id="YP_009611808.1">
    <property type="nucleotide sequence ID" value="NC_042013.1"/>
</dbReference>
<organism evidence="1 2">
    <name type="scientific">Agrobacterium phage Atu_ph07</name>
    <dbReference type="NCBI Taxonomy" id="2024264"/>
    <lineage>
        <taxon>Viruses</taxon>
        <taxon>Duplodnaviria</taxon>
        <taxon>Heunggongvirae</taxon>
        <taxon>Uroviricota</taxon>
        <taxon>Caudoviricetes</taxon>
        <taxon>Polybotosvirus</taxon>
        <taxon>Polybotosvirus Atuph07</taxon>
    </lineage>
</organism>
<keyword evidence="2" id="KW-1185">Reference proteome</keyword>
<proteinExistence type="predicted"/>
<evidence type="ECO:0008006" key="3">
    <source>
        <dbReference type="Google" id="ProtNLM"/>
    </source>
</evidence>
<dbReference type="GeneID" id="40088146"/>
<sequence length="256" mass="28446">MSIPAPITSQSLRAKLTKEIRLMLGGNIIDLELTPDHYEFAIDSAIDRYRQRSSNSAEDRAAFLELQPEQTEYILPSEIIGVKQIYRQGTTGVASGTGAAFDPFGAAFINQTAVGLSGGTGSLLTYELYSDFLDTVGKMFGYWVNFTFNPQNHRLTIIRNIRGKETVLLQVYMLKPEEMLLTDIYSKPWIRDYAIAKCKVMIGEARGKFSTIVGPQGGSTLNGPEMKAEGLAEMERLEQEILKQIDQDTGWGFVIG</sequence>
<dbReference type="OrthoDB" id="7045at10239"/>
<accession>A0A223VZX9</accession>
<name>A0A223VZX9_9CAUD</name>
<dbReference type="EMBL" id="MF403008">
    <property type="protein sequence ID" value="ASV44720.1"/>
    <property type="molecule type" value="Genomic_DNA"/>
</dbReference>